<comment type="caution">
    <text evidence="1">The sequence shown here is derived from an EMBL/GenBank/DDBJ whole genome shotgun (WGS) entry which is preliminary data.</text>
</comment>
<evidence type="ECO:0000313" key="2">
    <source>
        <dbReference type="Proteomes" id="UP001186974"/>
    </source>
</evidence>
<dbReference type="EMBL" id="JAWDJW010008878">
    <property type="protein sequence ID" value="KAK3060072.1"/>
    <property type="molecule type" value="Genomic_DNA"/>
</dbReference>
<name>A0ACC3D0N3_9PEZI</name>
<evidence type="ECO:0000313" key="1">
    <source>
        <dbReference type="EMBL" id="KAK3060072.1"/>
    </source>
</evidence>
<feature type="non-terminal residue" evidence="1">
    <location>
        <position position="1"/>
    </location>
</feature>
<dbReference type="Proteomes" id="UP001186974">
    <property type="component" value="Unassembled WGS sequence"/>
</dbReference>
<accession>A0ACC3D0N3</accession>
<protein>
    <submittedName>
        <fullName evidence="1">Uncharacterized protein</fullName>
    </submittedName>
</protein>
<sequence length="86" mass="9485">GGELGGAPAKRTAGPAAGDEGVEYRLLYRRAQEALICTNENGFRTMLKEFFDHQMVESRRDGVGTERLWVPFGREELEGLLGEGDV</sequence>
<proteinExistence type="predicted"/>
<reference evidence="1" key="1">
    <citation type="submission" date="2024-09" db="EMBL/GenBank/DDBJ databases">
        <title>Black Yeasts Isolated from many extreme environments.</title>
        <authorList>
            <person name="Coleine C."/>
            <person name="Stajich J.E."/>
            <person name="Selbmann L."/>
        </authorList>
    </citation>
    <scope>NUCLEOTIDE SEQUENCE</scope>
    <source>
        <strain evidence="1">CCFEE 5737</strain>
    </source>
</reference>
<keyword evidence="2" id="KW-1185">Reference proteome</keyword>
<gene>
    <name evidence="1" type="ORF">LTS18_009414</name>
</gene>
<organism evidence="1 2">
    <name type="scientific">Coniosporium uncinatum</name>
    <dbReference type="NCBI Taxonomy" id="93489"/>
    <lineage>
        <taxon>Eukaryota</taxon>
        <taxon>Fungi</taxon>
        <taxon>Dikarya</taxon>
        <taxon>Ascomycota</taxon>
        <taxon>Pezizomycotina</taxon>
        <taxon>Dothideomycetes</taxon>
        <taxon>Dothideomycetes incertae sedis</taxon>
        <taxon>Coniosporium</taxon>
    </lineage>
</organism>